<feature type="compositionally biased region" description="Low complexity" evidence="1">
    <location>
        <begin position="9"/>
        <end position="18"/>
    </location>
</feature>
<keyword evidence="3" id="KW-1185">Reference proteome</keyword>
<dbReference type="KEGG" id="samy:DB32_008679"/>
<evidence type="ECO:0000256" key="1">
    <source>
        <dbReference type="SAM" id="MobiDB-lite"/>
    </source>
</evidence>
<dbReference type="AlphaFoldDB" id="A0A0F6WAF5"/>
<feature type="region of interest" description="Disordered" evidence="1">
    <location>
        <begin position="1"/>
        <end position="26"/>
    </location>
</feature>
<evidence type="ECO:0000313" key="2">
    <source>
        <dbReference type="EMBL" id="AKF11530.1"/>
    </source>
</evidence>
<accession>A0A0F6WAF5</accession>
<dbReference type="EMBL" id="CP011125">
    <property type="protein sequence ID" value="AKF11530.1"/>
    <property type="molecule type" value="Genomic_DNA"/>
</dbReference>
<evidence type="ECO:0000313" key="3">
    <source>
        <dbReference type="Proteomes" id="UP000034883"/>
    </source>
</evidence>
<proteinExistence type="predicted"/>
<gene>
    <name evidence="2" type="ORF">DB32_008679</name>
</gene>
<protein>
    <submittedName>
        <fullName evidence="2">Uncharacterized protein</fullName>
    </submittedName>
</protein>
<name>A0A0F6WAF5_9BACT</name>
<reference evidence="2 3" key="1">
    <citation type="submission" date="2015-03" db="EMBL/GenBank/DDBJ databases">
        <title>Genome assembly of Sandaracinus amylolyticus DSM 53668.</title>
        <authorList>
            <person name="Sharma G."/>
            <person name="Subramanian S."/>
        </authorList>
    </citation>
    <scope>NUCLEOTIDE SEQUENCE [LARGE SCALE GENOMIC DNA]</scope>
    <source>
        <strain evidence="2 3">DSM 53668</strain>
    </source>
</reference>
<sequence length="41" mass="4399">MRPSGPRDASASSATRTTKSMYGRISCPRPAPFGNTTYCSM</sequence>
<organism evidence="2 3">
    <name type="scientific">Sandaracinus amylolyticus</name>
    <dbReference type="NCBI Taxonomy" id="927083"/>
    <lineage>
        <taxon>Bacteria</taxon>
        <taxon>Pseudomonadati</taxon>
        <taxon>Myxococcota</taxon>
        <taxon>Polyangia</taxon>
        <taxon>Polyangiales</taxon>
        <taxon>Sandaracinaceae</taxon>
        <taxon>Sandaracinus</taxon>
    </lineage>
</organism>
<dbReference type="Proteomes" id="UP000034883">
    <property type="component" value="Chromosome"/>
</dbReference>